<dbReference type="Proteomes" id="UP001501509">
    <property type="component" value="Unassembled WGS sequence"/>
</dbReference>
<feature type="chain" id="PRO_5047244703" description="Polysaccharide lyase-like protein" evidence="1">
    <location>
        <begin position="20"/>
        <end position="277"/>
    </location>
</feature>
<gene>
    <name evidence="2" type="ORF">GCM10010411_70800</name>
</gene>
<evidence type="ECO:0008006" key="4">
    <source>
        <dbReference type="Google" id="ProtNLM"/>
    </source>
</evidence>
<evidence type="ECO:0000256" key="1">
    <source>
        <dbReference type="SAM" id="SignalP"/>
    </source>
</evidence>
<evidence type="ECO:0000313" key="3">
    <source>
        <dbReference type="Proteomes" id="UP001501509"/>
    </source>
</evidence>
<feature type="signal peptide" evidence="1">
    <location>
        <begin position="1"/>
        <end position="19"/>
    </location>
</feature>
<keyword evidence="3" id="KW-1185">Reference proteome</keyword>
<comment type="caution">
    <text evidence="2">The sequence shown here is derived from an EMBL/GenBank/DDBJ whole genome shotgun (WGS) entry which is preliminary data.</text>
</comment>
<sequence>MGCTCLMTTALLSPTPVTADTLTSQSAPGCCEALPMVAFATPEVSVLGYRGLLKKSVPQGWAGTDRTPTFYIPRNKKMRLVGVLGVPPLTKRSRGRYRFELECLAPNYRKATAWTWVNVPGSPHKSPASPIVPARNVYGSLNSGNCTNGFVWFQYDKGDARYRLTSVFNLKPARKRSVPRQITVWKWVTSGQAATVRRTGKYPMPKGTYVGQYFFTNLAYANKVRGHFRGHRLVRGTLRSSDLLFFYTENKRTDTGIVGGFFRKQLAQPRRTFKVVR</sequence>
<protein>
    <recommendedName>
        <fullName evidence="4">Polysaccharide lyase-like protein</fullName>
    </recommendedName>
</protein>
<organism evidence="2 3">
    <name type="scientific">Actinomadura fulvescens</name>
    <dbReference type="NCBI Taxonomy" id="46160"/>
    <lineage>
        <taxon>Bacteria</taxon>
        <taxon>Bacillati</taxon>
        <taxon>Actinomycetota</taxon>
        <taxon>Actinomycetes</taxon>
        <taxon>Streptosporangiales</taxon>
        <taxon>Thermomonosporaceae</taxon>
        <taxon>Actinomadura</taxon>
    </lineage>
</organism>
<name>A0ABP6CSX6_9ACTN</name>
<accession>A0ABP6CSX6</accession>
<keyword evidence="1" id="KW-0732">Signal</keyword>
<proteinExistence type="predicted"/>
<reference evidence="3" key="1">
    <citation type="journal article" date="2019" name="Int. J. Syst. Evol. Microbiol.">
        <title>The Global Catalogue of Microorganisms (GCM) 10K type strain sequencing project: providing services to taxonomists for standard genome sequencing and annotation.</title>
        <authorList>
            <consortium name="The Broad Institute Genomics Platform"/>
            <consortium name="The Broad Institute Genome Sequencing Center for Infectious Disease"/>
            <person name="Wu L."/>
            <person name="Ma J."/>
        </authorList>
    </citation>
    <scope>NUCLEOTIDE SEQUENCE [LARGE SCALE GENOMIC DNA]</scope>
    <source>
        <strain evidence="3">JCM 6833</strain>
    </source>
</reference>
<evidence type="ECO:0000313" key="2">
    <source>
        <dbReference type="EMBL" id="GAA2624176.1"/>
    </source>
</evidence>
<dbReference type="EMBL" id="BAAATD010000011">
    <property type="protein sequence ID" value="GAA2624176.1"/>
    <property type="molecule type" value="Genomic_DNA"/>
</dbReference>